<dbReference type="GO" id="GO:0000226">
    <property type="term" value="P:microtubule cytoskeleton organization"/>
    <property type="evidence" value="ECO:0007669"/>
    <property type="project" value="TreeGrafter"/>
</dbReference>
<dbReference type="GO" id="GO:0035974">
    <property type="term" value="C:meiotic spindle pole body"/>
    <property type="evidence" value="ECO:0007669"/>
    <property type="project" value="TreeGrafter"/>
</dbReference>
<evidence type="ECO:0000256" key="3">
    <source>
        <dbReference type="ARBA" id="ARBA00022448"/>
    </source>
</evidence>
<dbReference type="GO" id="GO:0005868">
    <property type="term" value="C:cytoplasmic dynein complex"/>
    <property type="evidence" value="ECO:0007669"/>
    <property type="project" value="InterPro"/>
</dbReference>
<comment type="similarity">
    <text evidence="2">Belongs to the dynein light intermediate chain family.</text>
</comment>
<comment type="caution">
    <text evidence="12">The sequence shown here is derived from an EMBL/GenBank/DDBJ whole genome shotgun (WGS) entry which is preliminary data.</text>
</comment>
<comment type="subcellular location">
    <subcellularLocation>
        <location evidence="1">Cytoplasm</location>
        <location evidence="1">Cytoskeleton</location>
    </subcellularLocation>
</comment>
<dbReference type="GO" id="GO:0045504">
    <property type="term" value="F:dynein heavy chain binding"/>
    <property type="evidence" value="ECO:0007669"/>
    <property type="project" value="TreeGrafter"/>
</dbReference>
<keyword evidence="7" id="KW-0067">ATP-binding</keyword>
<evidence type="ECO:0000256" key="1">
    <source>
        <dbReference type="ARBA" id="ARBA00004245"/>
    </source>
</evidence>
<dbReference type="EMBL" id="BLAL01000011">
    <property type="protein sequence ID" value="GES74004.1"/>
    <property type="molecule type" value="Genomic_DNA"/>
</dbReference>
<evidence type="ECO:0000256" key="11">
    <source>
        <dbReference type="SAM" id="MobiDB-lite"/>
    </source>
</evidence>
<reference evidence="12 14" key="1">
    <citation type="submission" date="2017-11" db="EMBL/GenBank/DDBJ databases">
        <title>The genome of Rhizophagus clarus HR1 reveals common genetic basis of auxotrophy among arbuscular mycorrhizal fungi.</title>
        <authorList>
            <person name="Kobayashi Y."/>
        </authorList>
    </citation>
    <scope>NUCLEOTIDE SEQUENCE [LARGE SCALE GENOMIC DNA]</scope>
    <source>
        <strain evidence="12 14">HR1</strain>
    </source>
</reference>
<dbReference type="PANTHER" id="PTHR12688:SF0">
    <property type="entry name" value="DYNEIN LIGHT INTERMEDIATE CHAIN"/>
    <property type="match status" value="1"/>
</dbReference>
<dbReference type="GO" id="GO:0005524">
    <property type="term" value="F:ATP binding"/>
    <property type="evidence" value="ECO:0007669"/>
    <property type="project" value="UniProtKB-KW"/>
</dbReference>
<dbReference type="PANTHER" id="PTHR12688">
    <property type="entry name" value="DYNEIN LIGHT INTERMEDIATE CHAIN"/>
    <property type="match status" value="1"/>
</dbReference>
<dbReference type="InterPro" id="IPR008467">
    <property type="entry name" value="Dynein1_light_intermed_chain"/>
</dbReference>
<accession>A0A2Z6S206</accession>
<dbReference type="Gene3D" id="3.40.50.300">
    <property type="entry name" value="P-loop containing nucleotide triphosphate hydrolases"/>
    <property type="match status" value="1"/>
</dbReference>
<feature type="region of interest" description="Disordered" evidence="11">
    <location>
        <begin position="77"/>
        <end position="103"/>
    </location>
</feature>
<feature type="region of interest" description="Disordered" evidence="11">
    <location>
        <begin position="545"/>
        <end position="595"/>
    </location>
</feature>
<evidence type="ECO:0000256" key="10">
    <source>
        <dbReference type="ARBA" id="ARBA00023212"/>
    </source>
</evidence>
<keyword evidence="6" id="KW-0547">Nucleotide-binding</keyword>
<keyword evidence="4" id="KW-0963">Cytoplasm</keyword>
<feature type="compositionally biased region" description="Polar residues" evidence="11">
    <location>
        <begin position="473"/>
        <end position="516"/>
    </location>
</feature>
<feature type="region of interest" description="Disordered" evidence="11">
    <location>
        <begin position="1"/>
        <end position="24"/>
    </location>
</feature>
<feature type="compositionally biased region" description="Polar residues" evidence="11">
    <location>
        <begin position="584"/>
        <end position="595"/>
    </location>
</feature>
<keyword evidence="10" id="KW-0206">Cytoskeleton</keyword>
<feature type="compositionally biased region" description="Polar residues" evidence="11">
    <location>
        <begin position="81"/>
        <end position="96"/>
    </location>
</feature>
<feature type="compositionally biased region" description="Low complexity" evidence="11">
    <location>
        <begin position="517"/>
        <end position="529"/>
    </location>
</feature>
<evidence type="ECO:0000256" key="4">
    <source>
        <dbReference type="ARBA" id="ARBA00022490"/>
    </source>
</evidence>
<dbReference type="GO" id="GO:0005874">
    <property type="term" value="C:microtubule"/>
    <property type="evidence" value="ECO:0007669"/>
    <property type="project" value="UniProtKB-KW"/>
</dbReference>
<evidence type="ECO:0000256" key="6">
    <source>
        <dbReference type="ARBA" id="ARBA00022741"/>
    </source>
</evidence>
<evidence type="ECO:0000313" key="13">
    <source>
        <dbReference type="EMBL" id="GES74004.1"/>
    </source>
</evidence>
<feature type="compositionally biased region" description="Basic and acidic residues" evidence="11">
    <location>
        <begin position="567"/>
        <end position="581"/>
    </location>
</feature>
<name>A0A2Z6S206_9GLOM</name>
<dbReference type="GO" id="GO:0007018">
    <property type="term" value="P:microtubule-based movement"/>
    <property type="evidence" value="ECO:0007669"/>
    <property type="project" value="InterPro"/>
</dbReference>
<keyword evidence="9" id="KW-0505">Motor protein</keyword>
<evidence type="ECO:0000256" key="8">
    <source>
        <dbReference type="ARBA" id="ARBA00023017"/>
    </source>
</evidence>
<dbReference type="AlphaFoldDB" id="A0A2Z6S206"/>
<dbReference type="Proteomes" id="UP000615446">
    <property type="component" value="Unassembled WGS sequence"/>
</dbReference>
<dbReference type="SUPFAM" id="SSF52540">
    <property type="entry name" value="P-loop containing nucleoside triphosphate hydrolases"/>
    <property type="match status" value="1"/>
</dbReference>
<evidence type="ECO:0000313" key="14">
    <source>
        <dbReference type="Proteomes" id="UP000247702"/>
    </source>
</evidence>
<dbReference type="STRING" id="94130.A0A2Z6S206"/>
<dbReference type="Pfam" id="PF05783">
    <property type="entry name" value="DLIC"/>
    <property type="match status" value="3"/>
</dbReference>
<keyword evidence="14" id="KW-1185">Reference proteome</keyword>
<dbReference type="EMBL" id="BEXD01004298">
    <property type="protein sequence ID" value="GBC09418.1"/>
    <property type="molecule type" value="Genomic_DNA"/>
</dbReference>
<keyword evidence="3" id="KW-0813">Transport</keyword>
<dbReference type="InterPro" id="IPR027417">
    <property type="entry name" value="P-loop_NTPase"/>
</dbReference>
<evidence type="ECO:0000313" key="12">
    <source>
        <dbReference type="EMBL" id="GBC09418.1"/>
    </source>
</evidence>
<gene>
    <name evidence="13" type="ORF">RCL2_000150500</name>
    <name evidence="12" type="ORF">RclHR1_08850001</name>
</gene>
<dbReference type="Proteomes" id="UP000247702">
    <property type="component" value="Unassembled WGS sequence"/>
</dbReference>
<sequence length="595" mass="65737">MAPKSGEISLVDDKDSLTKETSLSANETEEIWSSILKGVASSKIVPTKNLLILGDRESGKSALIRHLKGVEDEETFEVPNANGTMSKSVGTGTDDNSPVDKHSNNELALSYTFVEVKDDEAEDTLTRLGIYQLAGSHESYHSLLRFALNYSTLPDSLVVIVLDWARPWTFIETLQRWIKFLEVGIENIKKEGSSGSKDGWTKGKVVVQELKESIERFIQTYSEPDSTNQNAAAVNSESDDIALPLGPGVLTTNLAVPLVVVCTKSDKISSYLERELDYKEEQFDYIQQCLRTICLKYGAALFYTTTRLPQTFTNLRQYILHRLIGVRSSSSDTKSAFAFNIKANYVDRDSVLVPAGSDSWTVIKFLKEGFDCSELLQGWNLDMGEKTATEEDTGEKISAKKVYEEIIVHEDLDKPLSVQTTIEAEDEQDFFQRHYDTLQRANSERPPPPSVVGPMAAPSYPYGDIGADIPDLDNSSPKVPSRTNQSPQAKNTLPQQGTTTVIPNGNTTVPPTNGSAPNENQNQNQNPNNQNEVLANFFQNLLSKRTNAPGVSPTPSKDSVINPAINKQDRQKVEKELDKLRNMPNATTASSMAGK</sequence>
<protein>
    <submittedName>
        <fullName evidence="13">DLIC-domain-containing protein</fullName>
    </submittedName>
</protein>
<evidence type="ECO:0000256" key="2">
    <source>
        <dbReference type="ARBA" id="ARBA00006831"/>
    </source>
</evidence>
<reference evidence="13" key="2">
    <citation type="submission" date="2019-10" db="EMBL/GenBank/DDBJ databases">
        <title>Conservation and host-specific expression of non-tandemly repeated heterogenous ribosome RNA gene in arbuscular mycorrhizal fungi.</title>
        <authorList>
            <person name="Maeda T."/>
            <person name="Kobayashi Y."/>
            <person name="Nakagawa T."/>
            <person name="Ezawa T."/>
            <person name="Yamaguchi K."/>
            <person name="Bino T."/>
            <person name="Nishimoto Y."/>
            <person name="Shigenobu S."/>
            <person name="Kawaguchi M."/>
        </authorList>
    </citation>
    <scope>NUCLEOTIDE SEQUENCE</scope>
    <source>
        <strain evidence="13">HR1</strain>
    </source>
</reference>
<dbReference type="InterPro" id="IPR022780">
    <property type="entry name" value="Dynein_light_int_chain"/>
</dbReference>
<dbReference type="OrthoDB" id="27603at2759"/>
<keyword evidence="8" id="KW-0243">Dynein</keyword>
<evidence type="ECO:0000256" key="9">
    <source>
        <dbReference type="ARBA" id="ARBA00023175"/>
    </source>
</evidence>
<proteinExistence type="inferred from homology"/>
<keyword evidence="5" id="KW-0493">Microtubule</keyword>
<feature type="region of interest" description="Disordered" evidence="11">
    <location>
        <begin position="440"/>
        <end position="529"/>
    </location>
</feature>
<evidence type="ECO:0000256" key="5">
    <source>
        <dbReference type="ARBA" id="ARBA00022701"/>
    </source>
</evidence>
<organism evidence="12 14">
    <name type="scientific">Rhizophagus clarus</name>
    <dbReference type="NCBI Taxonomy" id="94130"/>
    <lineage>
        <taxon>Eukaryota</taxon>
        <taxon>Fungi</taxon>
        <taxon>Fungi incertae sedis</taxon>
        <taxon>Mucoromycota</taxon>
        <taxon>Glomeromycotina</taxon>
        <taxon>Glomeromycetes</taxon>
        <taxon>Glomerales</taxon>
        <taxon>Glomeraceae</taxon>
        <taxon>Rhizophagus</taxon>
    </lineage>
</organism>
<evidence type="ECO:0000256" key="7">
    <source>
        <dbReference type="ARBA" id="ARBA00022840"/>
    </source>
</evidence>